<sequence length="153" mass="17373">MQYWLFKSEPDVFGINDLAKAPEQTASWEGVRNYQARNFLRDEVQVGDKVFIYHSSCKQIGIAGIAEVVKSGYPDPTQFNPESDYYDPKASADNPRWFMVDVKFVSKFNRVLSLDKIKSLPGIEQLGVVKKGHRLSIMPVVAQEWQLLCDAAN</sequence>
<dbReference type="Proteomes" id="UP001596364">
    <property type="component" value="Unassembled WGS sequence"/>
</dbReference>
<dbReference type="InterPro" id="IPR002740">
    <property type="entry name" value="EVE_domain"/>
</dbReference>
<gene>
    <name evidence="2" type="ORF">ACFP85_00075</name>
    <name evidence="3" type="ORF">ACFP85_16375</name>
</gene>
<comment type="caution">
    <text evidence="3">The sequence shown here is derived from an EMBL/GenBank/DDBJ whole genome shotgun (WGS) entry which is preliminary data.</text>
</comment>
<dbReference type="InterPro" id="IPR052181">
    <property type="entry name" value="5hmC_binding"/>
</dbReference>
<accession>A0ABW1XSM1</accession>
<evidence type="ECO:0000313" key="2">
    <source>
        <dbReference type="EMBL" id="MFC6438559.1"/>
    </source>
</evidence>
<dbReference type="RefSeq" id="WP_131259560.1">
    <property type="nucleotide sequence ID" value="NZ_JBHSUS010000001.1"/>
</dbReference>
<organism evidence="3 4">
    <name type="scientific">Pseudobowmanella zhangzhouensis</name>
    <dbReference type="NCBI Taxonomy" id="1537679"/>
    <lineage>
        <taxon>Bacteria</taxon>
        <taxon>Pseudomonadati</taxon>
        <taxon>Pseudomonadota</taxon>
        <taxon>Gammaproteobacteria</taxon>
        <taxon>Alteromonadales</taxon>
        <taxon>Alteromonadaceae</taxon>
    </lineage>
</organism>
<keyword evidence="4" id="KW-1185">Reference proteome</keyword>
<reference evidence="3" key="3">
    <citation type="submission" date="2024-09" db="EMBL/GenBank/DDBJ databases">
        <authorList>
            <person name="Sun Q."/>
            <person name="Mori K."/>
        </authorList>
    </citation>
    <scope>NUCLEOTIDE SEQUENCE</scope>
    <source>
        <strain evidence="3">KCTC 42143</strain>
    </source>
</reference>
<reference evidence="3" key="1">
    <citation type="journal article" date="2014" name="Int. J. Syst. Evol. Microbiol.">
        <title>Complete genome of a new Firmicutes species belonging to the dominant human colonic microbiota ('Ruminococcus bicirculans') reveals two chromosomes and a selective capacity to utilize plant glucans.</title>
        <authorList>
            <consortium name="NISC Comparative Sequencing Program"/>
            <person name="Wegmann U."/>
            <person name="Louis P."/>
            <person name="Goesmann A."/>
            <person name="Henrissat B."/>
            <person name="Duncan S.H."/>
            <person name="Flint H.J."/>
        </authorList>
    </citation>
    <scope>NUCLEOTIDE SEQUENCE</scope>
    <source>
        <strain evidence="3">KCTC 42143</strain>
    </source>
</reference>
<evidence type="ECO:0000313" key="3">
    <source>
        <dbReference type="EMBL" id="MFC6441725.1"/>
    </source>
</evidence>
<dbReference type="EMBL" id="JBHSUS010000001">
    <property type="protein sequence ID" value="MFC6441725.1"/>
    <property type="molecule type" value="Genomic_DNA"/>
</dbReference>
<dbReference type="Gene3D" id="3.10.590.10">
    <property type="entry name" value="ph1033 like domains"/>
    <property type="match status" value="1"/>
</dbReference>
<evidence type="ECO:0000313" key="4">
    <source>
        <dbReference type="Proteomes" id="UP001596364"/>
    </source>
</evidence>
<feature type="domain" description="EVE" evidence="1">
    <location>
        <begin position="2"/>
        <end position="150"/>
    </location>
</feature>
<dbReference type="InterPro" id="IPR047197">
    <property type="entry name" value="THYN1-like_EVE"/>
</dbReference>
<proteinExistence type="predicted"/>
<dbReference type="SUPFAM" id="SSF88697">
    <property type="entry name" value="PUA domain-like"/>
    <property type="match status" value="1"/>
</dbReference>
<dbReference type="InterPro" id="IPR015947">
    <property type="entry name" value="PUA-like_sf"/>
</dbReference>
<reference evidence="4" key="2">
    <citation type="journal article" date="2019" name="Int. J. Syst. Evol. Microbiol.">
        <title>The Global Catalogue of Microorganisms (GCM) 10K type strain sequencing project: providing services to taxonomists for standard genome sequencing and annotation.</title>
        <authorList>
            <consortium name="The Broad Institute Genomics Platform"/>
            <consortium name="The Broad Institute Genome Sequencing Center for Infectious Disease"/>
            <person name="Wu L."/>
            <person name="Ma J."/>
        </authorList>
    </citation>
    <scope>NUCLEOTIDE SEQUENCE [LARGE SCALE GENOMIC DNA]</scope>
    <source>
        <strain evidence="4">CGMCC 1.16031</strain>
    </source>
</reference>
<evidence type="ECO:0000259" key="1">
    <source>
        <dbReference type="Pfam" id="PF01878"/>
    </source>
</evidence>
<dbReference type="Pfam" id="PF01878">
    <property type="entry name" value="EVE"/>
    <property type="match status" value="1"/>
</dbReference>
<dbReference type="PANTHER" id="PTHR14087">
    <property type="entry name" value="THYMOCYTE NUCLEAR PROTEIN 1"/>
    <property type="match status" value="1"/>
</dbReference>
<protein>
    <submittedName>
        <fullName evidence="3">EVE domain-containing protein</fullName>
    </submittedName>
</protein>
<dbReference type="PANTHER" id="PTHR14087:SF7">
    <property type="entry name" value="THYMOCYTE NUCLEAR PROTEIN 1"/>
    <property type="match status" value="1"/>
</dbReference>
<dbReference type="CDD" id="cd21133">
    <property type="entry name" value="EVE"/>
    <property type="match status" value="1"/>
</dbReference>
<name>A0ABW1XSM1_9ALTE</name>
<dbReference type="EMBL" id="JBHSUS010000001">
    <property type="protein sequence ID" value="MFC6438559.1"/>
    <property type="molecule type" value="Genomic_DNA"/>
</dbReference>